<organism evidence="3 4">
    <name type="scientific">Hymenobacter glacieicola</name>
    <dbReference type="NCBI Taxonomy" id="1562124"/>
    <lineage>
        <taxon>Bacteria</taxon>
        <taxon>Pseudomonadati</taxon>
        <taxon>Bacteroidota</taxon>
        <taxon>Cytophagia</taxon>
        <taxon>Cytophagales</taxon>
        <taxon>Hymenobacteraceae</taxon>
        <taxon>Hymenobacter</taxon>
    </lineage>
</organism>
<dbReference type="EMBL" id="BMGS01000008">
    <property type="protein sequence ID" value="GGG51817.1"/>
    <property type="molecule type" value="Genomic_DNA"/>
</dbReference>
<evidence type="ECO:0000313" key="4">
    <source>
        <dbReference type="Proteomes" id="UP000601361"/>
    </source>
</evidence>
<name>A0ABQ1WZ20_9BACT</name>
<keyword evidence="1" id="KW-0732">Signal</keyword>
<feature type="domain" description="YMGG-like Gly-zipper" evidence="2">
    <location>
        <begin position="38"/>
        <end position="79"/>
    </location>
</feature>
<reference evidence="4" key="1">
    <citation type="journal article" date="2019" name="Int. J. Syst. Evol. Microbiol.">
        <title>The Global Catalogue of Microorganisms (GCM) 10K type strain sequencing project: providing services to taxonomists for standard genome sequencing and annotation.</title>
        <authorList>
            <consortium name="The Broad Institute Genomics Platform"/>
            <consortium name="The Broad Institute Genome Sequencing Center for Infectious Disease"/>
            <person name="Wu L."/>
            <person name="Ma J."/>
        </authorList>
    </citation>
    <scope>NUCLEOTIDE SEQUENCE [LARGE SCALE GENOMIC DNA]</scope>
    <source>
        <strain evidence="4">CGMCC 1.12990</strain>
    </source>
</reference>
<keyword evidence="4" id="KW-1185">Reference proteome</keyword>
<dbReference type="Pfam" id="PF13441">
    <property type="entry name" value="Gly-zipper_YMGG"/>
    <property type="match status" value="1"/>
</dbReference>
<gene>
    <name evidence="3" type="ORF">GCM10011378_30050</name>
</gene>
<dbReference type="InterPro" id="IPR027367">
    <property type="entry name" value="Gly-zipper_YMGG"/>
</dbReference>
<proteinExistence type="predicted"/>
<feature type="chain" id="PRO_5046930615" description="YMGG-like Gly-zipper domain-containing protein" evidence="1">
    <location>
        <begin position="29"/>
        <end position="97"/>
    </location>
</feature>
<evidence type="ECO:0000259" key="2">
    <source>
        <dbReference type="Pfam" id="PF13441"/>
    </source>
</evidence>
<feature type="signal peptide" evidence="1">
    <location>
        <begin position="1"/>
        <end position="28"/>
    </location>
</feature>
<comment type="caution">
    <text evidence="3">The sequence shown here is derived from an EMBL/GenBank/DDBJ whole genome shotgun (WGS) entry which is preliminary data.</text>
</comment>
<accession>A0ABQ1WZ20</accession>
<sequence>MKTFKIYAAMLSALFVMESTVVTSTAEAQTTPKKTWSRKAKGAAIGGGAGAVTGAVIGGGKGAVLGGVAGAAAGGIIGRKKDKKKDPVRHEQYSRRD</sequence>
<protein>
    <recommendedName>
        <fullName evidence="2">YMGG-like Gly-zipper domain-containing protein</fullName>
    </recommendedName>
</protein>
<evidence type="ECO:0000313" key="3">
    <source>
        <dbReference type="EMBL" id="GGG51817.1"/>
    </source>
</evidence>
<dbReference type="Proteomes" id="UP000601361">
    <property type="component" value="Unassembled WGS sequence"/>
</dbReference>
<evidence type="ECO:0000256" key="1">
    <source>
        <dbReference type="SAM" id="SignalP"/>
    </source>
</evidence>